<dbReference type="SMART" id="SM00768">
    <property type="entry name" value="X8"/>
    <property type="match status" value="1"/>
</dbReference>
<keyword evidence="5 9" id="KW-0472">Membrane</keyword>
<reference evidence="11 12" key="1">
    <citation type="journal article" date="2019" name="Nat. Plants">
        <title>Stout camphor tree genome fills gaps in understanding of flowering plant genome evolution.</title>
        <authorList>
            <person name="Chaw S.M."/>
            <person name="Liu Y.C."/>
            <person name="Wu Y.W."/>
            <person name="Wang H.Y."/>
            <person name="Lin C.I."/>
            <person name="Wu C.S."/>
            <person name="Ke H.M."/>
            <person name="Chang L.Y."/>
            <person name="Hsu C.Y."/>
            <person name="Yang H.T."/>
            <person name="Sudianto E."/>
            <person name="Hsu M.H."/>
            <person name="Wu K.P."/>
            <person name="Wang L.N."/>
            <person name="Leebens-Mack J.H."/>
            <person name="Tsai I.J."/>
        </authorList>
    </citation>
    <scope>NUCLEOTIDE SEQUENCE [LARGE SCALE GENOMIC DNA]</scope>
    <source>
        <strain evidence="12">cv. Chaw 1501</strain>
        <tissue evidence="11">Young leaves</tissue>
    </source>
</reference>
<dbReference type="Pfam" id="PF07983">
    <property type="entry name" value="X8"/>
    <property type="match status" value="1"/>
</dbReference>
<dbReference type="GO" id="GO:0098552">
    <property type="term" value="C:side of membrane"/>
    <property type="evidence" value="ECO:0007669"/>
    <property type="project" value="UniProtKB-KW"/>
</dbReference>
<keyword evidence="9" id="KW-1133">Transmembrane helix</keyword>
<name>A0A3S3PDS1_9MAGN</name>
<evidence type="ECO:0000256" key="2">
    <source>
        <dbReference type="ARBA" id="ARBA00022475"/>
    </source>
</evidence>
<comment type="subcellular location">
    <subcellularLocation>
        <location evidence="1">Cell membrane</location>
        <topology evidence="1">Lipid-anchor</topology>
        <topology evidence="1">GPI-anchor</topology>
    </subcellularLocation>
</comment>
<keyword evidence="12" id="KW-1185">Reference proteome</keyword>
<evidence type="ECO:0000256" key="8">
    <source>
        <dbReference type="SAM" id="MobiDB-lite"/>
    </source>
</evidence>
<dbReference type="GO" id="GO:0005886">
    <property type="term" value="C:plasma membrane"/>
    <property type="evidence" value="ECO:0007669"/>
    <property type="project" value="UniProtKB-SubCell"/>
</dbReference>
<evidence type="ECO:0000256" key="7">
    <source>
        <dbReference type="ARBA" id="ARBA00023180"/>
    </source>
</evidence>
<evidence type="ECO:0000256" key="1">
    <source>
        <dbReference type="ARBA" id="ARBA00004609"/>
    </source>
</evidence>
<proteinExistence type="predicted"/>
<dbReference type="PANTHER" id="PTHR31044:SF28">
    <property type="entry name" value="CARBOHYDRATE-BINDING X8 DOMAIN SUPERFAMILY PROTEIN"/>
    <property type="match status" value="1"/>
</dbReference>
<keyword evidence="6" id="KW-1015">Disulfide bond</keyword>
<evidence type="ECO:0000256" key="5">
    <source>
        <dbReference type="ARBA" id="ARBA00023136"/>
    </source>
</evidence>
<comment type="caution">
    <text evidence="11">The sequence shown here is derived from an EMBL/GenBank/DDBJ whole genome shotgun (WGS) entry which is preliminary data.</text>
</comment>
<evidence type="ECO:0000313" key="12">
    <source>
        <dbReference type="Proteomes" id="UP000283530"/>
    </source>
</evidence>
<evidence type="ECO:0000256" key="6">
    <source>
        <dbReference type="ARBA" id="ARBA00023157"/>
    </source>
</evidence>
<keyword evidence="3" id="KW-0449">Lipoprotein</keyword>
<organism evidence="11 12">
    <name type="scientific">Cinnamomum micranthum f. kanehirae</name>
    <dbReference type="NCBI Taxonomy" id="337451"/>
    <lineage>
        <taxon>Eukaryota</taxon>
        <taxon>Viridiplantae</taxon>
        <taxon>Streptophyta</taxon>
        <taxon>Embryophyta</taxon>
        <taxon>Tracheophyta</taxon>
        <taxon>Spermatophyta</taxon>
        <taxon>Magnoliopsida</taxon>
        <taxon>Magnoliidae</taxon>
        <taxon>Laurales</taxon>
        <taxon>Lauraceae</taxon>
        <taxon>Cinnamomum</taxon>
    </lineage>
</organism>
<evidence type="ECO:0000256" key="9">
    <source>
        <dbReference type="SAM" id="Phobius"/>
    </source>
</evidence>
<evidence type="ECO:0000313" key="11">
    <source>
        <dbReference type="EMBL" id="RWR88493.1"/>
    </source>
</evidence>
<dbReference type="STRING" id="337451.A0A3S3PDS1"/>
<evidence type="ECO:0000256" key="3">
    <source>
        <dbReference type="ARBA" id="ARBA00022622"/>
    </source>
</evidence>
<dbReference type="InterPro" id="IPR012946">
    <property type="entry name" value="X8"/>
</dbReference>
<feature type="domain" description="X8" evidence="10">
    <location>
        <begin position="311"/>
        <end position="391"/>
    </location>
</feature>
<keyword evidence="2" id="KW-1003">Cell membrane</keyword>
<keyword evidence="4" id="KW-0732">Signal</keyword>
<dbReference type="GO" id="GO:0009506">
    <property type="term" value="C:plasmodesma"/>
    <property type="evidence" value="ECO:0007669"/>
    <property type="project" value="UniProtKB-ARBA"/>
</dbReference>
<feature type="region of interest" description="Disordered" evidence="8">
    <location>
        <begin position="176"/>
        <end position="243"/>
    </location>
</feature>
<dbReference type="Gene3D" id="1.20.58.1040">
    <property type="match status" value="1"/>
</dbReference>
<dbReference type="PANTHER" id="PTHR31044">
    <property type="entry name" value="BETA-1,3 GLUCANASE"/>
    <property type="match status" value="1"/>
</dbReference>
<keyword evidence="3" id="KW-0336">GPI-anchor</keyword>
<accession>A0A3S3PDS1</accession>
<gene>
    <name evidence="11" type="ORF">CKAN_01750600</name>
</gene>
<dbReference type="OrthoDB" id="417697at2759"/>
<dbReference type="AlphaFoldDB" id="A0A3S3PDS1"/>
<dbReference type="PRINTS" id="PR01217">
    <property type="entry name" value="PRICHEXTENSN"/>
</dbReference>
<feature type="transmembrane region" description="Helical" evidence="9">
    <location>
        <begin position="29"/>
        <end position="47"/>
    </location>
</feature>
<keyword evidence="9" id="KW-0812">Transmembrane</keyword>
<dbReference type="Proteomes" id="UP000283530">
    <property type="component" value="Unassembled WGS sequence"/>
</dbReference>
<protein>
    <submittedName>
        <fullName evidence="11">Extensin-like protein</fullName>
    </submittedName>
</protein>
<dbReference type="InterPro" id="IPR044788">
    <property type="entry name" value="X8_dom_prot"/>
</dbReference>
<evidence type="ECO:0000259" key="10">
    <source>
        <dbReference type="SMART" id="SM00768"/>
    </source>
</evidence>
<evidence type="ECO:0000256" key="4">
    <source>
        <dbReference type="ARBA" id="ARBA00022729"/>
    </source>
</evidence>
<keyword evidence="7" id="KW-0325">Glycoprotein</keyword>
<sequence length="406" mass="43935">MLFKCFERRGLGSVPKRKPLHAMKVRKDCMKLCVVVVYVSIAASLFIHCDARIPRYSMGKHHQGNRQARSLTIKVPNKLKALKHFDLNNPYLDEYNANAPNSMPSFDDTMGSLPPSYLSQNTPPYCVYPPFTPLPPSTTVPTPIVYAQPPPPSSVLTPSLPFQNPPPGVIPNPPIYSPTPPEYMPGPPGFEPSPPGFAPIPPGFEPSPPSFEPSPPEYVPGPPEFEPSPPEYVPGPPQFEPSPPEYVPGPPVFEPSPPGFVPGPPEFEPSPPGYIPSPPESIPSPSVFLPPVVFPPPAVPPQGSSGPGIPLWCVAKPTVPDPIIQEAMNYACASGADCESILPDGSCYNPDKLISHASYAFNSYWQRTKATGGTCDFGGTAILITKDPSKFKDHITNGLFKWVVYI</sequence>
<dbReference type="FunFam" id="1.20.58.1040:FF:000001">
    <property type="entry name" value="Glucan endo-1,3-beta-glucosidase 4"/>
    <property type="match status" value="1"/>
</dbReference>
<dbReference type="EMBL" id="QPKB01000007">
    <property type="protein sequence ID" value="RWR88493.1"/>
    <property type="molecule type" value="Genomic_DNA"/>
</dbReference>